<keyword evidence="2" id="KW-1185">Reference proteome</keyword>
<protein>
    <submittedName>
        <fullName evidence="1">Uncharacterized protein</fullName>
    </submittedName>
</protein>
<sequence length="194" mass="22385">MSTSTEDRRSKPISVEVWNEVGEKQNRARRTVNVVSPQSLYDLIRFRDTAIPELSAAKREKQQENFMLQNTAAEKDKARGDLTSVRADLDQLVALENILKTLQNEDHMASETTLKEFSDAMTQLSDSCFTNNQAHPWLCQSQFVRPWKLSCMSVLNARRSGVKPILRQQVLSAPYFRRPKQCYLMMNIPNLRLH</sequence>
<dbReference type="OrthoDB" id="4822at2759"/>
<accession>A0A2V3IFH7</accession>
<dbReference type="EMBL" id="NBIV01000402">
    <property type="protein sequence ID" value="PXF39930.1"/>
    <property type="molecule type" value="Genomic_DNA"/>
</dbReference>
<dbReference type="Proteomes" id="UP000247409">
    <property type="component" value="Unassembled WGS sequence"/>
</dbReference>
<comment type="caution">
    <text evidence="1">The sequence shown here is derived from an EMBL/GenBank/DDBJ whole genome shotgun (WGS) entry which is preliminary data.</text>
</comment>
<organism evidence="1 2">
    <name type="scientific">Gracilariopsis chorda</name>
    <dbReference type="NCBI Taxonomy" id="448386"/>
    <lineage>
        <taxon>Eukaryota</taxon>
        <taxon>Rhodophyta</taxon>
        <taxon>Florideophyceae</taxon>
        <taxon>Rhodymeniophycidae</taxon>
        <taxon>Gracilariales</taxon>
        <taxon>Gracilariaceae</taxon>
        <taxon>Gracilariopsis</taxon>
    </lineage>
</organism>
<proteinExistence type="predicted"/>
<gene>
    <name evidence="1" type="ORF">BWQ96_10364</name>
</gene>
<evidence type="ECO:0000313" key="1">
    <source>
        <dbReference type="EMBL" id="PXF39930.1"/>
    </source>
</evidence>
<reference evidence="1 2" key="1">
    <citation type="journal article" date="2018" name="Mol. Biol. Evol.">
        <title>Analysis of the draft genome of the red seaweed Gracilariopsis chorda provides insights into genome size evolution in Rhodophyta.</title>
        <authorList>
            <person name="Lee J."/>
            <person name="Yang E.C."/>
            <person name="Graf L."/>
            <person name="Yang J.H."/>
            <person name="Qiu H."/>
            <person name="Zel Zion U."/>
            <person name="Chan C.X."/>
            <person name="Stephens T.G."/>
            <person name="Weber A.P.M."/>
            <person name="Boo G.H."/>
            <person name="Boo S.M."/>
            <person name="Kim K.M."/>
            <person name="Shin Y."/>
            <person name="Jung M."/>
            <person name="Lee S.J."/>
            <person name="Yim H.S."/>
            <person name="Lee J.H."/>
            <person name="Bhattacharya D."/>
            <person name="Yoon H.S."/>
        </authorList>
    </citation>
    <scope>NUCLEOTIDE SEQUENCE [LARGE SCALE GENOMIC DNA]</scope>
    <source>
        <strain evidence="1 2">SKKU-2015</strain>
        <tissue evidence="1">Whole body</tissue>
    </source>
</reference>
<dbReference type="AlphaFoldDB" id="A0A2V3IFH7"/>
<name>A0A2V3IFH7_9FLOR</name>
<evidence type="ECO:0000313" key="2">
    <source>
        <dbReference type="Proteomes" id="UP000247409"/>
    </source>
</evidence>